<proteinExistence type="predicted"/>
<dbReference type="EMBL" id="JABWCS010000190">
    <property type="protein sequence ID" value="NUU59654.1"/>
    <property type="molecule type" value="Genomic_DNA"/>
</dbReference>
<protein>
    <recommendedName>
        <fullName evidence="4">Copper amine oxidase-like N-terminal domain-containing protein</fullName>
    </recommendedName>
</protein>
<evidence type="ECO:0000313" key="2">
    <source>
        <dbReference type="EMBL" id="NUU59654.1"/>
    </source>
</evidence>
<sequence length="358" mass="38855">MKRLVVILTALLLVVGLGSPAGTGKAAAAAAPAYNEISTFVDGKLIISTAKSLLVNSSAYVPVKLLDQIPGISMTKTATGISVSGAKGATTLNKDNSVLYNNSNYVAFKTLLNIGAIDGKYASSAYSLFIWSGDEGKAKSNATLTALSKLPRNFGSVVGKKVYVYGFPGTHWITDVQYDGSSSIEYSMLKDDGTAWTLDQDIYDEAMMYTVEYLQYLKKTFNGTVAWVRNSQIEDSPFKNMEKVTIKSVQADNETGDVDVVLRRASGEEITITLAPVGDQISNISSTFLYKSPRTLTNSSDKMWAAIVAEKVVVGMTFDEVYFSWGDPDRTNESLGLVVYGNVYLYFYNGKLKSISEL</sequence>
<evidence type="ECO:0000313" key="3">
    <source>
        <dbReference type="Proteomes" id="UP000564806"/>
    </source>
</evidence>
<dbReference type="RefSeq" id="WP_175370321.1">
    <property type="nucleotide sequence ID" value="NZ_JABWCS010000190.1"/>
</dbReference>
<keyword evidence="3" id="KW-1185">Reference proteome</keyword>
<reference evidence="2" key="1">
    <citation type="submission" date="2020-06" db="EMBL/GenBank/DDBJ databases">
        <title>Paenibacillus sp. nov., isolated from soil.</title>
        <authorList>
            <person name="Seo Y.L."/>
        </authorList>
    </citation>
    <scope>NUCLEOTIDE SEQUENCE [LARGE SCALE GENOMIC DNA]</scope>
    <source>
        <strain evidence="2">JW14</strain>
    </source>
</reference>
<evidence type="ECO:0000256" key="1">
    <source>
        <dbReference type="SAM" id="SignalP"/>
    </source>
</evidence>
<dbReference type="AlphaFoldDB" id="A0A850EJU1"/>
<evidence type="ECO:0008006" key="4">
    <source>
        <dbReference type="Google" id="ProtNLM"/>
    </source>
</evidence>
<gene>
    <name evidence="2" type="ORF">HPT30_04710</name>
</gene>
<organism evidence="2 3">
    <name type="scientific">Paenibacillus agri</name>
    <dbReference type="NCBI Taxonomy" id="2744309"/>
    <lineage>
        <taxon>Bacteria</taxon>
        <taxon>Bacillati</taxon>
        <taxon>Bacillota</taxon>
        <taxon>Bacilli</taxon>
        <taxon>Bacillales</taxon>
        <taxon>Paenibacillaceae</taxon>
        <taxon>Paenibacillus</taxon>
    </lineage>
</organism>
<accession>A0A850EJU1</accession>
<name>A0A850EJU1_9BACL</name>
<feature type="signal peptide" evidence="1">
    <location>
        <begin position="1"/>
        <end position="21"/>
    </location>
</feature>
<keyword evidence="1" id="KW-0732">Signal</keyword>
<comment type="caution">
    <text evidence="2">The sequence shown here is derived from an EMBL/GenBank/DDBJ whole genome shotgun (WGS) entry which is preliminary data.</text>
</comment>
<feature type="chain" id="PRO_5039554087" description="Copper amine oxidase-like N-terminal domain-containing protein" evidence="1">
    <location>
        <begin position="22"/>
        <end position="358"/>
    </location>
</feature>
<dbReference type="Proteomes" id="UP000564806">
    <property type="component" value="Unassembled WGS sequence"/>
</dbReference>